<dbReference type="Proteomes" id="UP001470230">
    <property type="component" value="Unassembled WGS sequence"/>
</dbReference>
<evidence type="ECO:0000256" key="2">
    <source>
        <dbReference type="ARBA" id="ARBA00023134"/>
    </source>
</evidence>
<organism evidence="4 5">
    <name type="scientific">Tritrichomonas musculus</name>
    <dbReference type="NCBI Taxonomy" id="1915356"/>
    <lineage>
        <taxon>Eukaryota</taxon>
        <taxon>Metamonada</taxon>
        <taxon>Parabasalia</taxon>
        <taxon>Tritrichomonadida</taxon>
        <taxon>Tritrichomonadidae</taxon>
        <taxon>Tritrichomonas</taxon>
    </lineage>
</organism>
<dbReference type="CDD" id="cd00154">
    <property type="entry name" value="Rab"/>
    <property type="match status" value="1"/>
</dbReference>
<dbReference type="NCBIfam" id="TIGR00231">
    <property type="entry name" value="small_GTP"/>
    <property type="match status" value="1"/>
</dbReference>
<dbReference type="PRINTS" id="PR00449">
    <property type="entry name" value="RASTRNSFRMNG"/>
</dbReference>
<dbReference type="InterPro" id="IPR001806">
    <property type="entry name" value="Small_GTPase"/>
</dbReference>
<sequence>MDFDGIKLQLTVWDTAGQEVFRSLVEQYLRDASLALIVFSLSDRKSFECARDYWINYLLEKRPDIIMIIVGNKLDLNREVSEDEGNGLAAQYKTEYFETSALQGTGVDEAFEVLARKYVNTLNTPVPNNDNKGVDLNSETRSKTDDEGCC</sequence>
<dbReference type="Pfam" id="PF00071">
    <property type="entry name" value="Ras"/>
    <property type="match status" value="1"/>
</dbReference>
<dbReference type="Gene3D" id="3.40.50.300">
    <property type="entry name" value="P-loop containing nucleotide triphosphate hydrolases"/>
    <property type="match status" value="1"/>
</dbReference>
<keyword evidence="1" id="KW-0547">Nucleotide-binding</keyword>
<reference evidence="4 5" key="1">
    <citation type="submission" date="2024-04" db="EMBL/GenBank/DDBJ databases">
        <title>Tritrichomonas musculus Genome.</title>
        <authorList>
            <person name="Alves-Ferreira E."/>
            <person name="Grigg M."/>
            <person name="Lorenzi H."/>
            <person name="Galac M."/>
        </authorList>
    </citation>
    <scope>NUCLEOTIDE SEQUENCE [LARGE SCALE GENOMIC DNA]</scope>
    <source>
        <strain evidence="4 5">EAF2021</strain>
    </source>
</reference>
<evidence type="ECO:0000313" key="5">
    <source>
        <dbReference type="Proteomes" id="UP001470230"/>
    </source>
</evidence>
<evidence type="ECO:0000256" key="3">
    <source>
        <dbReference type="SAM" id="MobiDB-lite"/>
    </source>
</evidence>
<dbReference type="EMBL" id="JAPFFF010000011">
    <property type="protein sequence ID" value="KAK8878137.1"/>
    <property type="molecule type" value="Genomic_DNA"/>
</dbReference>
<evidence type="ECO:0008006" key="6">
    <source>
        <dbReference type="Google" id="ProtNLM"/>
    </source>
</evidence>
<dbReference type="SMART" id="SM00175">
    <property type="entry name" value="RAB"/>
    <property type="match status" value="1"/>
</dbReference>
<dbReference type="InterPro" id="IPR027417">
    <property type="entry name" value="P-loop_NTPase"/>
</dbReference>
<dbReference type="InterPro" id="IPR050227">
    <property type="entry name" value="Rab"/>
</dbReference>
<dbReference type="InterPro" id="IPR005225">
    <property type="entry name" value="Small_GTP-bd"/>
</dbReference>
<dbReference type="PROSITE" id="PS51421">
    <property type="entry name" value="RAS"/>
    <property type="match status" value="1"/>
</dbReference>
<evidence type="ECO:0000256" key="1">
    <source>
        <dbReference type="ARBA" id="ARBA00022741"/>
    </source>
</evidence>
<proteinExistence type="predicted"/>
<name>A0ABR2JLM8_9EUKA</name>
<dbReference type="SUPFAM" id="SSF52540">
    <property type="entry name" value="P-loop containing nucleoside triphosphate hydrolases"/>
    <property type="match status" value="1"/>
</dbReference>
<keyword evidence="5" id="KW-1185">Reference proteome</keyword>
<gene>
    <name evidence="4" type="ORF">M9Y10_004901</name>
</gene>
<dbReference type="PROSITE" id="PS51419">
    <property type="entry name" value="RAB"/>
    <property type="match status" value="1"/>
</dbReference>
<evidence type="ECO:0000313" key="4">
    <source>
        <dbReference type="EMBL" id="KAK8878137.1"/>
    </source>
</evidence>
<protein>
    <recommendedName>
        <fullName evidence="6">Small GTP-binding protein</fullName>
    </recommendedName>
</protein>
<dbReference type="PANTHER" id="PTHR47977">
    <property type="entry name" value="RAS-RELATED PROTEIN RAB"/>
    <property type="match status" value="1"/>
</dbReference>
<dbReference type="SMART" id="SM00174">
    <property type="entry name" value="RHO"/>
    <property type="match status" value="1"/>
</dbReference>
<keyword evidence="2" id="KW-0342">GTP-binding</keyword>
<feature type="region of interest" description="Disordered" evidence="3">
    <location>
        <begin position="126"/>
        <end position="150"/>
    </location>
</feature>
<comment type="caution">
    <text evidence="4">The sequence shown here is derived from an EMBL/GenBank/DDBJ whole genome shotgun (WGS) entry which is preliminary data.</text>
</comment>
<dbReference type="SMART" id="SM00173">
    <property type="entry name" value="RAS"/>
    <property type="match status" value="1"/>
</dbReference>
<feature type="compositionally biased region" description="Basic and acidic residues" evidence="3">
    <location>
        <begin position="138"/>
        <end position="150"/>
    </location>
</feature>
<accession>A0ABR2JLM8</accession>